<evidence type="ECO:0000256" key="1">
    <source>
        <dbReference type="SAM" id="Phobius"/>
    </source>
</evidence>
<dbReference type="Proteomes" id="UP000270112">
    <property type="component" value="Unassembled WGS sequence"/>
</dbReference>
<feature type="domain" description="DUF3887" evidence="2">
    <location>
        <begin position="123"/>
        <end position="215"/>
    </location>
</feature>
<accession>A0A3N0IVJ9</accession>
<keyword evidence="1" id="KW-0472">Membrane</keyword>
<gene>
    <name evidence="3" type="ORF">C1876_04965</name>
    <name evidence="4" type="ORF">DMP09_11640</name>
</gene>
<protein>
    <submittedName>
        <fullName evidence="4">DUF3887 domain-containing protein</fullName>
    </submittedName>
</protein>
<evidence type="ECO:0000313" key="5">
    <source>
        <dbReference type="Proteomes" id="UP000253817"/>
    </source>
</evidence>
<reference evidence="6" key="2">
    <citation type="submission" date="2018-05" db="EMBL/GenBank/DDBJ databases">
        <title>Genome Sequencing of selected type strains of the family Eggerthellaceae.</title>
        <authorList>
            <person name="Danylec N."/>
            <person name="Stoll D.A."/>
            <person name="Doetsch A."/>
            <person name="Huch M."/>
        </authorList>
    </citation>
    <scope>NUCLEOTIDE SEQUENCE [LARGE SCALE GENOMIC DNA]</scope>
    <source>
        <strain evidence="6">DSM 16107</strain>
    </source>
</reference>
<evidence type="ECO:0000259" key="2">
    <source>
        <dbReference type="Pfam" id="PF13026"/>
    </source>
</evidence>
<keyword evidence="1" id="KW-1133">Transmembrane helix</keyword>
<dbReference type="RefSeq" id="WP_114545615.1">
    <property type="nucleotide sequence ID" value="NZ_PPTT01000006.1"/>
</dbReference>
<evidence type="ECO:0000313" key="3">
    <source>
        <dbReference type="EMBL" id="RDB70147.1"/>
    </source>
</evidence>
<proteinExistence type="predicted"/>
<dbReference type="AlphaFoldDB" id="A0A3N0IVJ9"/>
<evidence type="ECO:0000313" key="4">
    <source>
        <dbReference type="EMBL" id="RNM41003.1"/>
    </source>
</evidence>
<dbReference type="Proteomes" id="UP000253817">
    <property type="component" value="Unassembled WGS sequence"/>
</dbReference>
<dbReference type="EMBL" id="QICC01000053">
    <property type="protein sequence ID" value="RNM41003.1"/>
    <property type="molecule type" value="Genomic_DNA"/>
</dbReference>
<evidence type="ECO:0000313" key="6">
    <source>
        <dbReference type="Proteomes" id="UP000270112"/>
    </source>
</evidence>
<keyword evidence="1" id="KW-0812">Transmembrane</keyword>
<feature type="transmembrane region" description="Helical" evidence="1">
    <location>
        <begin position="79"/>
        <end position="101"/>
    </location>
</feature>
<reference evidence="3 5" key="1">
    <citation type="journal article" date="2018" name="Elife">
        <title>Discovery and characterization of a prevalent human gut bacterial enzyme sufficient for the inactivation of a family of plant toxins.</title>
        <authorList>
            <person name="Koppel N."/>
            <person name="Bisanz J.E."/>
            <person name="Pandelia M.E."/>
            <person name="Turnbaugh P.J."/>
            <person name="Balskus E.P."/>
        </authorList>
    </citation>
    <scope>NUCLEOTIDE SEQUENCE [LARGE SCALE GENOMIC DNA]</scope>
    <source>
        <strain evidence="3 5">DSM 16107</strain>
    </source>
</reference>
<dbReference type="OrthoDB" id="3174034at2"/>
<dbReference type="Pfam" id="PF22564">
    <property type="entry name" value="HAAS"/>
    <property type="match status" value="1"/>
</dbReference>
<name>A0A3N0IVJ9_9ACTN</name>
<dbReference type="Gene3D" id="3.10.450.590">
    <property type="match status" value="1"/>
</dbReference>
<organism evidence="4 6">
    <name type="scientific">Eggerthella sinensis</name>
    <dbReference type="NCBI Taxonomy" id="242230"/>
    <lineage>
        <taxon>Bacteria</taxon>
        <taxon>Bacillati</taxon>
        <taxon>Actinomycetota</taxon>
        <taxon>Coriobacteriia</taxon>
        <taxon>Eggerthellales</taxon>
        <taxon>Eggerthellaceae</taxon>
        <taxon>Eggerthella</taxon>
    </lineage>
</organism>
<dbReference type="Pfam" id="PF13026">
    <property type="entry name" value="DUF3887"/>
    <property type="match status" value="1"/>
</dbReference>
<comment type="caution">
    <text evidence="4">The sequence shown here is derived from an EMBL/GenBank/DDBJ whole genome shotgun (WGS) entry which is preliminary data.</text>
</comment>
<dbReference type="InterPro" id="IPR024981">
    <property type="entry name" value="DUF3887"/>
</dbReference>
<dbReference type="EMBL" id="PPTT01000006">
    <property type="protein sequence ID" value="RDB70147.1"/>
    <property type="molecule type" value="Genomic_DNA"/>
</dbReference>
<reference evidence="4" key="3">
    <citation type="journal article" date="2019" name="Microbiol. Resour. Announc.">
        <title>Draft Genome Sequences of Type Strains of Gordonibacter faecihominis, Paraeggerthella hongkongensis, Parvibacter caecicola,Slackia equolifaciens, Slackia faecicanis, and Slackia isoflavoniconvertens.</title>
        <authorList>
            <person name="Danylec N."/>
            <person name="Stoll D.A."/>
            <person name="Dotsch A."/>
            <person name="Huch M."/>
        </authorList>
    </citation>
    <scope>NUCLEOTIDE SEQUENCE</scope>
    <source>
        <strain evidence="4">DSM 16107</strain>
    </source>
</reference>
<sequence>MNREAYVKAVAKRLACSKGRRDEFVRDLESDISDALAAGETWEQVERRMGDPLQVAAEFNEDLSASEIAAGKKRKRTKIIAIVLAVVVVLAAILAAATWWATPHYVAVGEASGHTEQQVLDQAEQVVELFAAGDAEGIAALGNETLKSLTNQEVIDSARDLFNGGDWGAFESFGNEYVGEFVYMGKTSNPVQLVAVYEHTTVTFVLAFDGDLQLTEMRVM</sequence>
<keyword evidence="5" id="KW-1185">Reference proteome</keyword>